<accession>A0A8D8SZS3</accession>
<evidence type="ECO:0000256" key="2">
    <source>
        <dbReference type="SAM" id="Phobius"/>
    </source>
</evidence>
<keyword evidence="2" id="KW-0472">Membrane</keyword>
<reference evidence="3" key="1">
    <citation type="submission" date="2021-05" db="EMBL/GenBank/DDBJ databases">
        <authorList>
            <person name="Alioto T."/>
            <person name="Alioto T."/>
            <person name="Gomez Garrido J."/>
        </authorList>
    </citation>
    <scope>NUCLEOTIDE SEQUENCE</scope>
</reference>
<evidence type="ECO:0000256" key="1">
    <source>
        <dbReference type="SAM" id="MobiDB-lite"/>
    </source>
</evidence>
<dbReference type="EMBL" id="HBUF01248236">
    <property type="protein sequence ID" value="CAG6679176.1"/>
    <property type="molecule type" value="Transcribed_RNA"/>
</dbReference>
<keyword evidence="2" id="KW-1133">Transmembrane helix</keyword>
<feature type="region of interest" description="Disordered" evidence="1">
    <location>
        <begin position="29"/>
        <end position="50"/>
    </location>
</feature>
<evidence type="ECO:0000313" key="3">
    <source>
        <dbReference type="EMBL" id="CAG6679176.1"/>
    </source>
</evidence>
<dbReference type="EMBL" id="HBUF01579877">
    <property type="protein sequence ID" value="CAG6769768.1"/>
    <property type="molecule type" value="Transcribed_RNA"/>
</dbReference>
<keyword evidence="2" id="KW-0812">Transmembrane</keyword>
<sequence>MGVVGSWGVGSVSPAAAGFGTSHSSILSSPPPTSSSFCFSSASTVSSPEHSSVTSLGSSLTSELSALFSLLAFVVFFFLLGFSFLAGAFGGFFNSFVSGLTAFKFSKIFCLVTIPSEYCSVLDISGHVSW</sequence>
<name>A0A8D8SZS3_9HEMI</name>
<feature type="transmembrane region" description="Helical" evidence="2">
    <location>
        <begin position="66"/>
        <end position="97"/>
    </location>
</feature>
<proteinExistence type="predicted"/>
<protein>
    <submittedName>
        <fullName evidence="3">Uncharacterized protein</fullName>
    </submittedName>
</protein>
<dbReference type="AlphaFoldDB" id="A0A8D8SZS3"/>
<organism evidence="3">
    <name type="scientific">Cacopsylla melanoneura</name>
    <dbReference type="NCBI Taxonomy" id="428564"/>
    <lineage>
        <taxon>Eukaryota</taxon>
        <taxon>Metazoa</taxon>
        <taxon>Ecdysozoa</taxon>
        <taxon>Arthropoda</taxon>
        <taxon>Hexapoda</taxon>
        <taxon>Insecta</taxon>
        <taxon>Pterygota</taxon>
        <taxon>Neoptera</taxon>
        <taxon>Paraneoptera</taxon>
        <taxon>Hemiptera</taxon>
        <taxon>Sternorrhyncha</taxon>
        <taxon>Psylloidea</taxon>
        <taxon>Psyllidae</taxon>
        <taxon>Psyllinae</taxon>
        <taxon>Cacopsylla</taxon>
    </lineage>
</organism>